<reference evidence="1 2" key="1">
    <citation type="submission" date="2014-10" db="EMBL/GenBank/DDBJ databases">
        <title>Draft genome of the hookworm Ancylostoma caninum.</title>
        <authorList>
            <person name="Mitreva M."/>
        </authorList>
    </citation>
    <scope>NUCLEOTIDE SEQUENCE [LARGE SCALE GENOMIC DNA]</scope>
    <source>
        <strain evidence="1 2">Baltimore</strain>
    </source>
</reference>
<gene>
    <name evidence="1" type="ORF">ANCCAN_29807</name>
</gene>
<evidence type="ECO:0000313" key="1">
    <source>
        <dbReference type="EMBL" id="RCN24495.1"/>
    </source>
</evidence>
<organism evidence="1 2">
    <name type="scientific">Ancylostoma caninum</name>
    <name type="common">Dog hookworm</name>
    <dbReference type="NCBI Taxonomy" id="29170"/>
    <lineage>
        <taxon>Eukaryota</taxon>
        <taxon>Metazoa</taxon>
        <taxon>Ecdysozoa</taxon>
        <taxon>Nematoda</taxon>
        <taxon>Chromadorea</taxon>
        <taxon>Rhabditida</taxon>
        <taxon>Rhabditina</taxon>
        <taxon>Rhabditomorpha</taxon>
        <taxon>Strongyloidea</taxon>
        <taxon>Ancylostomatidae</taxon>
        <taxon>Ancylostomatinae</taxon>
        <taxon>Ancylostoma</taxon>
    </lineage>
</organism>
<sequence length="132" mass="14670">MPDRNRALHGDIVAVRIRPRACWVVNEELYKSWKQQSSPMVVNRPSDEASGDVHNVLDTVAGSPSNASLGSSPAVNYSCSAEKEVQAYDTPDAMYKCVEEQVVEVIETLTTSVVLEQDQLHEMKVLKKKPQL</sequence>
<dbReference type="SUPFAM" id="SSF50249">
    <property type="entry name" value="Nucleic acid-binding proteins"/>
    <property type="match status" value="1"/>
</dbReference>
<evidence type="ECO:0000313" key="2">
    <source>
        <dbReference type="Proteomes" id="UP000252519"/>
    </source>
</evidence>
<dbReference type="Proteomes" id="UP000252519">
    <property type="component" value="Unassembled WGS sequence"/>
</dbReference>
<dbReference type="OrthoDB" id="5838082at2759"/>
<accession>A0A368F0M8</accession>
<dbReference type="Gene3D" id="2.40.50.690">
    <property type="match status" value="1"/>
</dbReference>
<proteinExistence type="predicted"/>
<comment type="caution">
    <text evidence="1">The sequence shown here is derived from an EMBL/GenBank/DDBJ whole genome shotgun (WGS) entry which is preliminary data.</text>
</comment>
<name>A0A368F0M8_ANCCA</name>
<dbReference type="InterPro" id="IPR012340">
    <property type="entry name" value="NA-bd_OB-fold"/>
</dbReference>
<dbReference type="AlphaFoldDB" id="A0A368F0M8"/>
<protein>
    <submittedName>
        <fullName evidence="1">Uncharacterized protein</fullName>
    </submittedName>
</protein>
<keyword evidence="2" id="KW-1185">Reference proteome</keyword>
<dbReference type="STRING" id="29170.A0A368F0M8"/>
<dbReference type="EMBL" id="JOJR01019331">
    <property type="protein sequence ID" value="RCN24495.1"/>
    <property type="molecule type" value="Genomic_DNA"/>
</dbReference>